<feature type="domain" description="Lambda-like tail fibre protein N-terminal" evidence="2">
    <location>
        <begin position="1"/>
        <end position="134"/>
    </location>
</feature>
<organism evidence="3 4">
    <name type="scientific">Budvicia aquatica</name>
    <dbReference type="NCBI Taxonomy" id="82979"/>
    <lineage>
        <taxon>Bacteria</taxon>
        <taxon>Pseudomonadati</taxon>
        <taxon>Pseudomonadota</taxon>
        <taxon>Gammaproteobacteria</taxon>
        <taxon>Enterobacterales</taxon>
        <taxon>Budviciaceae</taxon>
        <taxon>Budvicia</taxon>
    </lineage>
</organism>
<proteinExistence type="predicted"/>
<dbReference type="InterPro" id="IPR008969">
    <property type="entry name" value="CarboxyPept-like_regulatory"/>
</dbReference>
<dbReference type="PANTHER" id="PTHR24637">
    <property type="entry name" value="COLLAGEN"/>
    <property type="match status" value="1"/>
</dbReference>
<feature type="region of interest" description="Disordered" evidence="1">
    <location>
        <begin position="117"/>
        <end position="141"/>
    </location>
</feature>
<dbReference type="SUPFAM" id="SSF49464">
    <property type="entry name" value="Carboxypeptidase regulatory domain-like"/>
    <property type="match status" value="1"/>
</dbReference>
<dbReference type="Pfam" id="PF08400">
    <property type="entry name" value="phage_tail_N"/>
    <property type="match status" value="1"/>
</dbReference>
<dbReference type="EMBL" id="PDDX01000001">
    <property type="protein sequence ID" value="PHI29688.1"/>
    <property type="molecule type" value="Genomic_DNA"/>
</dbReference>
<feature type="region of interest" description="Disordered" evidence="1">
    <location>
        <begin position="353"/>
        <end position="431"/>
    </location>
</feature>
<dbReference type="STRING" id="1111728.GCA_000427805_00591"/>
<dbReference type="AlphaFoldDB" id="A0A2C6DHC0"/>
<dbReference type="RefSeq" id="WP_029093193.1">
    <property type="nucleotide sequence ID" value="NZ_PDDX01000001.1"/>
</dbReference>
<dbReference type="Proteomes" id="UP000224974">
    <property type="component" value="Unassembled WGS sequence"/>
</dbReference>
<evidence type="ECO:0000313" key="4">
    <source>
        <dbReference type="Proteomes" id="UP000224974"/>
    </source>
</evidence>
<keyword evidence="4" id="KW-1185">Reference proteome</keyword>
<feature type="compositionally biased region" description="Low complexity" evidence="1">
    <location>
        <begin position="125"/>
        <end position="141"/>
    </location>
</feature>
<reference evidence="4" key="1">
    <citation type="submission" date="2017-09" db="EMBL/GenBank/DDBJ databases">
        <title>FDA dAtabase for Regulatory Grade micrObial Sequences (FDA-ARGOS): Supporting development and validation of Infectious Disease Dx tests.</title>
        <authorList>
            <person name="Minogue T."/>
            <person name="Wolcott M."/>
            <person name="Wasieloski L."/>
            <person name="Aguilar W."/>
            <person name="Moore D."/>
            <person name="Tallon L."/>
            <person name="Sadzewicz L."/>
            <person name="Ott S."/>
            <person name="Zhao X."/>
            <person name="Nagaraj S."/>
            <person name="Vavikolanu K."/>
            <person name="Aluvathingal J."/>
            <person name="Nadendla S."/>
            <person name="Sichtig H."/>
        </authorList>
    </citation>
    <scope>NUCLEOTIDE SEQUENCE [LARGE SCALE GENOMIC DNA]</scope>
    <source>
        <strain evidence="4">FDAARGOS_387</strain>
    </source>
</reference>
<dbReference type="Gene3D" id="1.20.5.320">
    <property type="entry name" value="6-Phosphogluconate Dehydrogenase, domain 3"/>
    <property type="match status" value="1"/>
</dbReference>
<evidence type="ECO:0000256" key="1">
    <source>
        <dbReference type="SAM" id="MobiDB-lite"/>
    </source>
</evidence>
<dbReference type="OrthoDB" id="9810174at2"/>
<dbReference type="InterPro" id="IPR013609">
    <property type="entry name" value="Stf-like_N"/>
</dbReference>
<evidence type="ECO:0000259" key="2">
    <source>
        <dbReference type="Pfam" id="PF08400"/>
    </source>
</evidence>
<evidence type="ECO:0000313" key="3">
    <source>
        <dbReference type="EMBL" id="PHI29688.1"/>
    </source>
</evidence>
<comment type="caution">
    <text evidence="3">The sequence shown here is derived from an EMBL/GenBank/DDBJ whole genome shotgun (WGS) entry which is preliminary data.</text>
</comment>
<protein>
    <recommendedName>
        <fullName evidence="2">Lambda-like tail fibre protein N-terminal domain-containing protein</fullName>
    </recommendedName>
</protein>
<dbReference type="Gene3D" id="2.60.40.1120">
    <property type="entry name" value="Carboxypeptidase-like, regulatory domain"/>
    <property type="match status" value="1"/>
</dbReference>
<feature type="compositionally biased region" description="Basic and acidic residues" evidence="1">
    <location>
        <begin position="405"/>
        <end position="419"/>
    </location>
</feature>
<gene>
    <name evidence="3" type="ORF">CRN84_10255</name>
</gene>
<feature type="compositionally biased region" description="Basic and acidic residues" evidence="1">
    <location>
        <begin position="379"/>
        <end position="394"/>
    </location>
</feature>
<name>A0A2C6DHC0_9GAMM</name>
<sequence>MSIKISGILKDGIGKPIPNCTIELISKKTTLNVITKTEANLLIDSAGSYSMNVEPSEYSVSLYIEGFSPKYVGNIRVYSDSKPGTLNEFLMLPGESDLTPELVAIFLKLRDEAEQAAKDAKESATESAASAGEANAAAESSTDILNQVTEIHVDITNKHEQVGLDATEIREAVETAKTAADWAGTYANQAAGMAQAAENHNNYAQRAAQDAEKAKVASEASAKNALSSSTAADNSKVGAESAKREAEAAALTTAQDRAAVSADKQTVSNDKASAEQAADAARASALAAESDKVRAEAAASNASDSASAANASAVAANAAANSVKSLSATGETLSPGSPASAEWDAESNTLIIGVPQGDIGPQGEKGEQGEQGIQGYSIRGDRGPQGEKGDKGDPGEQGIQGYSIKGDRGPQGEKGDKGDPGPASGVNEAPVDGKIYGRKDLAWSEIVTGNKYPSATSITFDYDDIIWPTFMVSEGDSIRGPVLNLRVGANGLLSDVKFMFTPTAGLWPENAYIAVVYADVSNFGIFGGHRRSNTIMNENSYVTTDVGDFNIEPYDSFYHYDMALVIKSDGPINFSRGDYDLTGKLTVYGTALINDSRGTYTKRIINTIPMSASMIVIGSSIIDPLIK</sequence>
<dbReference type="PANTHER" id="PTHR24637:SF417">
    <property type="entry name" value="COL_CUTICLE_N DOMAIN-CONTAINING PROTEIN"/>
    <property type="match status" value="1"/>
</dbReference>
<accession>A0A2C6DHC0</accession>